<evidence type="ECO:0000256" key="2">
    <source>
        <dbReference type="SAM" id="SignalP"/>
    </source>
</evidence>
<dbReference type="Proteomes" id="UP000028607">
    <property type="component" value="Unassembled WGS sequence"/>
</dbReference>
<comment type="caution">
    <text evidence="3">The sequence shown here is derived from an EMBL/GenBank/DDBJ whole genome shotgun (WGS) entry which is preliminary data.</text>
</comment>
<dbReference type="eggNOG" id="COG2931">
    <property type="taxonomic scope" value="Bacteria"/>
</dbReference>
<protein>
    <submittedName>
        <fullName evidence="3">Hemagglutination activity domain protein</fullName>
    </submittedName>
</protein>
<organism evidence="3 4">
    <name type="scientific">Thioclava atlantica</name>
    <dbReference type="NCBI Taxonomy" id="1317124"/>
    <lineage>
        <taxon>Bacteria</taxon>
        <taxon>Pseudomonadati</taxon>
        <taxon>Pseudomonadota</taxon>
        <taxon>Alphaproteobacteria</taxon>
        <taxon>Rhodobacterales</taxon>
        <taxon>Paracoccaceae</taxon>
        <taxon>Thioclava</taxon>
    </lineage>
</organism>
<dbReference type="PATRIC" id="fig|1317124.6.peg.68"/>
<evidence type="ECO:0000313" key="4">
    <source>
        <dbReference type="Proteomes" id="UP000028607"/>
    </source>
</evidence>
<feature type="region of interest" description="Disordered" evidence="1">
    <location>
        <begin position="3021"/>
        <end position="3047"/>
    </location>
</feature>
<evidence type="ECO:0000313" key="3">
    <source>
        <dbReference type="EMBL" id="KFE36568.1"/>
    </source>
</evidence>
<keyword evidence="4" id="KW-1185">Reference proteome</keyword>
<gene>
    <name evidence="3" type="ORF">DW2_00380</name>
</gene>
<feature type="signal peptide" evidence="2">
    <location>
        <begin position="1"/>
        <end position="39"/>
    </location>
</feature>
<dbReference type="NCBIfam" id="NF012204">
    <property type="entry name" value="adhes_FxxPxG"/>
    <property type="match status" value="1"/>
</dbReference>
<dbReference type="STRING" id="1317124.DW2_00380"/>
<reference evidence="3 4" key="2">
    <citation type="journal article" date="2015" name="Antonie Van Leeuwenhoek">
        <title>Thioclava indica sp. nov., isolated from surface seawater of the Indian Ocean.</title>
        <authorList>
            <person name="Liu Y."/>
            <person name="Lai Q."/>
            <person name="Du J."/>
            <person name="Xu H."/>
            <person name="Jiang L."/>
            <person name="Shao Z."/>
        </authorList>
    </citation>
    <scope>NUCLEOTIDE SEQUENCE [LARGE SCALE GENOMIC DNA]</scope>
    <source>
        <strain evidence="3 4">13D2W-2</strain>
    </source>
</reference>
<feature type="region of interest" description="Disordered" evidence="1">
    <location>
        <begin position="1334"/>
        <end position="1362"/>
    </location>
</feature>
<name>A0A085U0S1_9RHOB</name>
<reference evidence="4" key="1">
    <citation type="submission" date="2013-04" db="EMBL/GenBank/DDBJ databases">
        <title>Thioclava sp. 13D2W-2 Genome Sequencing.</title>
        <authorList>
            <person name="Lai Q."/>
            <person name="Li G."/>
            <person name="Shao Z."/>
        </authorList>
    </citation>
    <scope>NUCLEOTIDE SEQUENCE [LARGE SCALE GENOMIC DNA]</scope>
    <source>
        <strain evidence="4">13D2W-2</strain>
    </source>
</reference>
<keyword evidence="2" id="KW-0732">Signal</keyword>
<feature type="region of interest" description="Disordered" evidence="1">
    <location>
        <begin position="2531"/>
        <end position="2551"/>
    </location>
</feature>
<feature type="region of interest" description="Disordered" evidence="1">
    <location>
        <begin position="3267"/>
        <end position="3288"/>
    </location>
</feature>
<dbReference type="EMBL" id="AQRC01000001">
    <property type="protein sequence ID" value="KFE36568.1"/>
    <property type="molecule type" value="Genomic_DNA"/>
</dbReference>
<feature type="region of interest" description="Disordered" evidence="1">
    <location>
        <begin position="2078"/>
        <end position="2098"/>
    </location>
</feature>
<dbReference type="eggNOG" id="COG3210">
    <property type="taxonomic scope" value="Bacteria"/>
</dbReference>
<dbReference type="Gene3D" id="2.160.20.10">
    <property type="entry name" value="Single-stranded right-handed beta-helix, Pectin lyase-like"/>
    <property type="match status" value="1"/>
</dbReference>
<dbReference type="InterPro" id="IPR011050">
    <property type="entry name" value="Pectin_lyase_fold/virulence"/>
</dbReference>
<feature type="compositionally biased region" description="Polar residues" evidence="1">
    <location>
        <begin position="1338"/>
        <end position="1357"/>
    </location>
</feature>
<accession>A0A085U0S1</accession>
<dbReference type="SUPFAM" id="SSF51126">
    <property type="entry name" value="Pectin lyase-like"/>
    <property type="match status" value="1"/>
</dbReference>
<evidence type="ECO:0000256" key="1">
    <source>
        <dbReference type="SAM" id="MobiDB-lite"/>
    </source>
</evidence>
<proteinExistence type="predicted"/>
<sequence length="5975" mass="596124">MTYRRNDRTTTIFRCGMRRLGWLSSVSAAAIFAVLPAFADVVADGTTNTTVSTSGGATNVTTGTIQNDTAFNTFSQFNVTAGTTVNVYQPANTNALVNIINGGQSSIAGTLNAGFGAPGVAPVATGSNVFFVNSDGFVVSSTGTINAGQLTMSAPTPGFVNDLTSEAQGNFTASVDKPTAQLFAGSEPLSDSGQITVDGQINATRLALRSGGLGMMLNGRITVEDPTSVDPISVGVNTDGTPQAVGLVSQGGVIRLVSKGGLAAGSSSNITAKRGTNVLDSQGGGVVLGQAQGEINVDGKIDVSASGTLTGAGGTVFLFTEGSAVMGSGLDVKATSVAGDGGAFVLRAGGVTSPLQVAQGDLSAQGAFDMSTSSATGKAGFVFLRGQNISTAGQITTKGGDLAFAADKTVTLSHDISTRAGDAVDPIAGTPGEGTAGSILVAAQDINVSSGTTLRADSTAPDGGGLILLSARSFNTGIAWAINPDSESASITIDNADLKSGSIVVNSVATVSNSLGSDNLAVEEQQVDDLEGGTTEQQMTDQINNGLTLMTNLIQQGATTINSMFPLQVQLLDAQSHVKITNSTLTADGNWKDKAITPTALSGGTPSNNGQLGATGLLEDTYSFLSTPQLNFNSSVQDVVDNVTGSLIGGGAPYSLTLKLPSAWEPSSDALVVQSHAQTTYSIAPKAYALGVVMANSHIESQVLIDGSDLTTKAGSMRLASTASEDHTVSISASKVQNYAGALVVTTRQLKNQLLVKGGSLTSAGALNAGAFTGKSHSITTGANAGTEGRGAVAISVDVSQSTTEAALGGTINTGGALNLDAETLFFNKIHATTATMGVADPGKLIGKKRAANNPMVQAIPGAQSQLQGTPVDPNRPPHIGFGVAIDVQVDTDNTFATLGGDYHDFTSADALTALGTTHVIATGQPVSVNSAYRFAGPTEGGSSLSRSVSAAFGKLNYAAKYALDKYNATHPNDQITEDELMGKYSQALMLTGSVSTMAGTTQAEIGKDATVNAAAASVQSVTRFPHADPLGDVRDKWTQFVGQITDYTELPSNPSDPTQLTPPDAPGLIDTINPLNFITTDVKSKALAPVPKDGSRPVVPEDQQKLAIGITANVFNTDNTTDAVVRNGAVLNLTGDLNVLSSQESLFLHLANLPKSNPIKGDAEGAIGVGINIDRIGSKVSSVVESGATVNAGTNAVKVDAYTRNIAGILSFSGGQGTKTAVNATVATNIAHAETVARIGDDASVTGGAVTISAKDESVEWAAAGAISASENVGVGASAGLNISGRKVWAGIGPADEAATPGGAGNTIINADTLTISAENATTDVVVGVAGSKVQGKPQQQSDPQSTGGTTDPNGTNEDDMIIPSWLFADDEDEAVNQQQNVQTPADSDGNQQQSGWAVTGVASLNLSLGNETVAALNTQGKIELGSTLTQTAKNTALQIAGGGAVSAGLGQAQDTNALAGAFSVMVDTRELRSEVTGATINAGGAVTIGAEDHATVVNVAVGGAGTSRGDIALAGSVAVAVLDGGTTATVTDASITSDALSVSATDGSTTVSVGGAVGINMDKTKGSGVGIGIAVNTVTRSAGASITGASTIDTGAFGITADSTQSIYGFGVSAGSGKTGIAGSISVNNITGGARADVTGNGAGADRMGISASSINVGVTEANTIFSLGGALANGDNAVGGAATVNVITSTSGATLTNALVTGQGGTGGTGAITMGATGSSTISSIAVAGAVSDQQTAAGVGLSANNISATLEVSAAGTEALDADSIALTATNSREINSLGGGAAASNGSAGGFAGTLNLLTANTTSINLGNANLSTTGAGAISATATATGTIRSAAVALSASRDTSLGGAVTVNVSTATTQVSAVDAALNAGGALSLSADDTGTIASLAGGAALSADGSGVGGAVSANFITHDTGVLTHGADLTGEGVTLDARNGSTITSGAVGLAGGGTNAVGGSIAIGDIGNTTAVDATNAKIDGGTGAVALSATRTGQISILSGAAAAGGTNAVGVALTVATIHGGTTADLITGEAVRGSSLSVTADDTAGIDAIAVSGAASGEVSVAGSVVYTQIGQPGANGPSVAPLPGSSSEDPVGDAQTNVKDRRDAAVAGLVSSVSATTQAPDFDASQLALTLNADAVTRARVELSGATPALPATTITSSSTGTIRSLAGAVAIGGSGAGVGAGIGVNLLFAKTEAELVLPTDAETRAPSVSVGATQTGTIETAAVSGGFSGGVGGAGSILVNVMNRQADAHIRGNGGSGTRAALRTDRGDVSVTTTQTGTIKAMAGSAGIGGQAGAGGAIVVNVMSDDTEAAVEDAAILARKLDESATVDGPLSLAGTLAIDADQQMTLQALSAAVGGGGSGAFAGSFALNVANGEVFAGLRRSEAQVGTLALAARSTPSLTANAGAISGSGGASVGLGIAINNSAQTVRADITSSTLRAGHNASLDAYQTTTFHGNAISGAGGTVGVTGSGVNNTAANTVEAVVQGGPISLVDPTSGLPEPTRYGSDIATRGSLLIDAQSVTAITLLGGSDESKPANSTDARNEAPDLNLSISGGATAGVGVSASVNTIQNRVKARILDNARVVALGQEAIDWTDIDGTAQSTTGLAMNAQARSGIAMLTANGSVGGVAGVSALFGMNLIDDEALVQLGSAQGSDLVRLNPRYDTDFTGDIGSDTASAAQDVTLNADTANDSALYTVNVAIGGAAGVGASAGTTVVTSTAKVETYDAQIAAARDIAAKATSKSTLTSFVAGIGGGFVGVSGNANVNVLNSTAEIGIRGGSFDAGRDLNLDTLIDNDLYAMTGGGSGGVAAAVGGAIQVTVANGTSKVSVGSGRAGDFARLDAGNDLTAKADTQLLQKGYAGAGAVAGAGVALSANLMVDRATTEVSIGDSQQLTAGGKLQLTAHETADLTGAAGSIGGGALGVGASLDFVSLQGTTKVTVGDGAVLKANDAANGARGVGRDGITLSATSERKLDSTVVAVGAGGIAVGAAISVAELGGAVDDQSGNLSNAMASINSELASDQNGSGGLPSDATDQDRQNTGGSVIGFAGASDTQSQIVTARQGLNPAATGSDQVGVEIGSAKLLTNGDLSLTSDAKTDLSQVAGAGAGSIFGGASSGIVVSNVSTGAAVTLLDGATLSAGGAVNLGAKTHGGDDGNVIDASASTVAASGGYTGGAGVTVATLNAGAAVQMGAGVSVSGYSIGINADRTGEVKTVTTNITGGLAGVAGVAVSSARSEGTSAITIGRAGASLNTLKSSAGKISLETSDGTSVHAEGSGSSGGLGGSTNSVVVTGTNAGNSAVSVLRTTVNAGGEFDLQNTNGGAAYAEAHGISVAAGVSIGAGVATSRADMNVTTLFGADVTARDITINSEIKRTDDRVTSQAKAQSTSGGLLSGNGAAAYAYSSYGITSTLSGNLTANNAISLSADASAVKVDSFATGRSGGAVAVGLTLAYAGQDLTKGDSGDVAFSIDNSVLKGKVVTLGAGNAPDISAGADSGSGGLVSGSGAETHVTTDTKSTFDIGTTGSTLITATDRLQITAGQNGAFASTLDTTSAAAVGYSGALSENTISAATALTLGGHTTIAARNIEIGADTTFKRPDNGYNLVSGSGGAIDVAAMRSFVTVNATTDLNINDGAMLLQSGLADGGQTFELGASTNMIFFDRLKLDSGGAIASPIGNSTVDVQTNTAHVTIGSATLLAMDDLDIYAGGDANIKSEVDTTSYGLSGAASGNTTATYNADNKISLTSGADLQSFTDIGLRAGYTSKGAQQVDVNAETRVFNKTAFPINGTPGADATANMNQRVSVGTGASVAAVHDVYVFAERGGGDVLGYGRGKDLYREVAAAIGSALSEAFGGDPVSLDIESGTSTDKGENMIVVNGYVRAGSRNKQILILDANNHLDNPSESYTNSQGQTVSYTNEDADGILNDPSNADPEIQAMITQGSVQNELASRIAELQAKIADPILSKDTQAVTAWQAEIDALASRLDSTTTGTVDFINLPDIRASGGSIYMRADTVQGASTGTLDAPGNAQIVVHVYSDAYVNAGSMEIPSSDGGRIYFNDVAVNTPEDVQKLANPKGAPIDYKMISGNDAGESKIELVTYGNGSITLNGPITNLGGKVLVNSNFGDLDVRADISATTINLSAGGNFTQGYTPGLRNEGGEPRSIYAGYFNQVDNVVRDYLAAGFDVTGYDGGSMTAGYGSLTVPTASVPTFTIEPRQSSIKAGANVYITADQLNINGLIQAGVGSYDITIGDGLLTDLSTFSTTQPTVLFNPSEPVNNNIVRKPYVTANDVWVKYDPTATNAEGVQTGAITISPMVVKGGTVEITGQILSTGAGKIESLDGFGNINVTNDTSIPVVFDRVDTGEAGANGQGLEGLVRITDTDPLKAVGGKPLITEFRRLGQTLQVYDNSSTYDSVTKTYGTGADAVTVTRIVPTTLVDTSTVDSGRSASYQPVANRDMVLLQSEVITQVRNYTQKTFYFWAPLANEIKSKSEAAKVTKLDPTVTFGANGAYVTSEDTAINDGDYNYGFTGERTSYSNVKGTVTTDDKRFLGIGDVYKSWSETSTANVLYKHRLRADYPIDIVFSGSDAGALNITSGGDVIFKKTVSNLVGDTNITSNSGSIVTASPQITATLNNLDIRAENGRIGGVSGAFRVDQSEGSRLTAVGGSAVNIREMSGSMTIGNIEAKDRPANTDAPITGTVTLFADGDIKMASGGNQITATSIDLTSQNGSIGSYDGSTLDPVWVSLNGGVLDATANKDVAIGAQSGDLPIHSVTAQTGSATLAAFNGSILDRNNVELRDIRSESELAKLWTQDMGLDDAVAQSDRAQRQLDALAASREHDYRAYWKARSAAGGGAIEYTLDGADQAALLGSGWTQAQLDDYISQQQGLYAEWNTETAEQTVFTYTPTADDRASLLEGIGWTTDELKHWIRAGLIKGTGDTNTRIEDPNINAYKDINLVATGTIGEMLDPYTVGASNDLTQDLLVLSQAEPSDLTFTPDGKVVVRRAEDLNFSFTGLDTNGAPVGTLNAFALGTDVFLGAETPAAIREVNAARDVTIKLDGMMTDAHSGNPAVTGRIIVLESGNDAPIATETNPLTVAVRPGGMLTARSGVEVNIAATGDLPLAEAYAPGPVRISATGAVTDALATGAVRISAGSLKLTGSSIGSSTVALPFTLTDTAHGGTLDVTTTSGGAWLSASGDLPISSARTAGGGKISTDGLMSFTGTDTLRFGTGSALELLTALGLDTTASSGTDATGGTLSILTGGPVGSQSKRLETALGTFTYTATGTDPTPLWMHEADDLTISALTQLTAGSPTDITLGGALTIGTISSPDEVRLAAASFTEGRIVAGRTKLTASGTIGSAAPLSLTTGSLYASTVDGDIRLSLSDRASNVEQVTAGGLGAIALTSANARLTLLAGPGITTQGGAIGLDVTSLKANADILSHNGAISIQSAGLLEQAAGTSIDADAGTITLGVKGDMIASHVVTQSTADPALSVTVDGALSIASGQSGTVFEANASGAGTGLNLGSMTPIGPDGLPVAFDHVTAQVANGAMHLNERDAIRLDLLRTDNGLIDLYAGGPITVRGIAAGGASPIVISAGQGDIRSDGAQLAGGDVRLFAFNGAITGETGATFMGDMSPGTTGHFFANGDVNYMETAGDLRAGFALSQTGALHLDTANGQMTLGVLGARTDLALAADDALRVTILGGATVDLADEQAMQLIHPELYGQREAQSPDNADLRARNAGSTLYAGLLNVRDTLGLHADTIDAYLYDITPADALALTLDGHDDGMAAQVAVNSIGDGPVLFIPQAQYFDDVRGRLGGRDTARGTLNLVRGRITTGSVSHAGPVLNGYDVVIGGDVWFYQQGFSVLAQAVYDKLSTVADAQTLAINAGKYSFSQSNRIDLNVTEGLVLNRRLAGTGINGGQGFGFNVGVETDLLGFPYTTSGARAGVTRPGLIMRLPSTQPEKEEPRVTWVVSSAE</sequence>
<feature type="chain" id="PRO_5001797745" evidence="2">
    <location>
        <begin position="40"/>
        <end position="5975"/>
    </location>
</feature>
<dbReference type="InterPro" id="IPR012334">
    <property type="entry name" value="Pectin_lyas_fold"/>
</dbReference>